<feature type="signal peptide" evidence="2">
    <location>
        <begin position="1"/>
        <end position="19"/>
    </location>
</feature>
<reference evidence="3 4" key="1">
    <citation type="submission" date="2024-03" db="EMBL/GenBank/DDBJ databases">
        <title>Chitinophaga caseinilytica sp. nov., a casein hydrolysing bacterium isolated from forest soil.</title>
        <authorList>
            <person name="Lee D.S."/>
            <person name="Han D.M."/>
            <person name="Baek J.H."/>
            <person name="Choi D.G."/>
            <person name="Jeon J.H."/>
            <person name="Jeon C.O."/>
        </authorList>
    </citation>
    <scope>NUCLEOTIDE SEQUENCE [LARGE SCALE GENOMIC DNA]</scope>
    <source>
        <strain evidence="3 4">KACC 19118</strain>
    </source>
</reference>
<evidence type="ECO:0000313" key="4">
    <source>
        <dbReference type="Proteomes" id="UP001449657"/>
    </source>
</evidence>
<sequence>MKKITTIVIALFVVFAASAQSPQLEGAVSKLNSARTAADFQDLANTFQRLASADAKSWLPPYYAAVANMKLAFLQKEKAMALSALAEEQIAKAEALVPAGNAKEMSEIYTVKSFIERSKVEADPMTNGRKFGPIAGKYLAQARKLDPQNPRALYLDGHIKFHTPALWGGDKDKAKALFTEALRHFNEPPASATAPQWGKTECQQMLQ</sequence>
<evidence type="ECO:0008006" key="5">
    <source>
        <dbReference type="Google" id="ProtNLM"/>
    </source>
</evidence>
<keyword evidence="2" id="KW-0732">Signal</keyword>
<accession>A0ABZ2Z0B8</accession>
<gene>
    <name evidence="3" type="ORF">WJU22_19130</name>
</gene>
<dbReference type="EMBL" id="CP150096">
    <property type="protein sequence ID" value="WZN45012.1"/>
    <property type="molecule type" value="Genomic_DNA"/>
</dbReference>
<proteinExistence type="predicted"/>
<name>A0ABZ2Z0B8_9BACT</name>
<dbReference type="RefSeq" id="WP_341839771.1">
    <property type="nucleotide sequence ID" value="NZ_CP149792.1"/>
</dbReference>
<evidence type="ECO:0000256" key="2">
    <source>
        <dbReference type="SAM" id="SignalP"/>
    </source>
</evidence>
<feature type="chain" id="PRO_5047157338" description="Tetratricopeptide repeat protein" evidence="2">
    <location>
        <begin position="20"/>
        <end position="207"/>
    </location>
</feature>
<evidence type="ECO:0000313" key="3">
    <source>
        <dbReference type="EMBL" id="WZN45012.1"/>
    </source>
</evidence>
<protein>
    <recommendedName>
        <fullName evidence="5">Tetratricopeptide repeat protein</fullName>
    </recommendedName>
</protein>
<evidence type="ECO:0000256" key="1">
    <source>
        <dbReference type="SAM" id="MobiDB-lite"/>
    </source>
</evidence>
<feature type="region of interest" description="Disordered" evidence="1">
    <location>
        <begin position="188"/>
        <end position="207"/>
    </location>
</feature>
<dbReference type="Proteomes" id="UP001449657">
    <property type="component" value="Chromosome"/>
</dbReference>
<keyword evidence="4" id="KW-1185">Reference proteome</keyword>
<organism evidence="3 4">
    <name type="scientific">Chitinophaga caseinilytica</name>
    <dbReference type="NCBI Taxonomy" id="2267521"/>
    <lineage>
        <taxon>Bacteria</taxon>
        <taxon>Pseudomonadati</taxon>
        <taxon>Bacteroidota</taxon>
        <taxon>Chitinophagia</taxon>
        <taxon>Chitinophagales</taxon>
        <taxon>Chitinophagaceae</taxon>
        <taxon>Chitinophaga</taxon>
    </lineage>
</organism>